<keyword evidence="2" id="KW-1185">Reference proteome</keyword>
<gene>
    <name evidence="1" type="ORF">H2199_005278</name>
</gene>
<dbReference type="Proteomes" id="UP001172680">
    <property type="component" value="Unassembled WGS sequence"/>
</dbReference>
<evidence type="ECO:0000313" key="2">
    <source>
        <dbReference type="Proteomes" id="UP001172680"/>
    </source>
</evidence>
<evidence type="ECO:0000313" key="1">
    <source>
        <dbReference type="EMBL" id="KAJ9642063.1"/>
    </source>
</evidence>
<organism evidence="1 2">
    <name type="scientific">Coniosporium tulheliwenetii</name>
    <dbReference type="NCBI Taxonomy" id="3383036"/>
    <lineage>
        <taxon>Eukaryota</taxon>
        <taxon>Fungi</taxon>
        <taxon>Dikarya</taxon>
        <taxon>Ascomycota</taxon>
        <taxon>Pezizomycotina</taxon>
        <taxon>Dothideomycetes</taxon>
        <taxon>Dothideomycetes incertae sedis</taxon>
        <taxon>Coniosporium</taxon>
    </lineage>
</organism>
<comment type="caution">
    <text evidence="1">The sequence shown here is derived from an EMBL/GenBank/DDBJ whole genome shotgun (WGS) entry which is preliminary data.</text>
</comment>
<accession>A0ACC2Z357</accession>
<reference evidence="1" key="1">
    <citation type="submission" date="2022-10" db="EMBL/GenBank/DDBJ databases">
        <title>Culturing micro-colonial fungi from biological soil crusts in the Mojave desert and describing Neophaeococcomyces mojavensis, and introducing the new genera and species Taxawa tesnikishii.</title>
        <authorList>
            <person name="Kurbessoian T."/>
            <person name="Stajich J.E."/>
        </authorList>
    </citation>
    <scope>NUCLEOTIDE SEQUENCE</scope>
    <source>
        <strain evidence="1">JES_115</strain>
    </source>
</reference>
<name>A0ACC2Z357_9PEZI</name>
<proteinExistence type="predicted"/>
<protein>
    <submittedName>
        <fullName evidence="1">Uncharacterized protein</fullName>
    </submittedName>
</protein>
<sequence>MPARLAGKTALITGSSSGLGRAIAHAYAAEGARVCCVDLYPTLRNAVNPSTGKADDFHNRRSDGVPTHESLVAAYGGDHFFVRADLTVAADVEAAVAACVERFGRLDIMVNNAGISVESTHVRPLRVHETSEGDYDRTMAINAKGVFLGCKYAIRQMLKQELGAVVQLTKQVAVDYGPDRIHCNALCPGFLRTTMTQNIQSYPEAQRAIDAAHPLGGMGNPEDVARVAVFLASDDVRWMTGVPLPVDGGAVCL</sequence>
<dbReference type="EMBL" id="JAPDRP010000014">
    <property type="protein sequence ID" value="KAJ9642063.1"/>
    <property type="molecule type" value="Genomic_DNA"/>
</dbReference>